<protein>
    <submittedName>
        <fullName evidence="1">Gp29 family Mu-like phage protein</fullName>
    </submittedName>
</protein>
<dbReference type="EMBL" id="JMTB01000146">
    <property type="protein sequence ID" value="KFB96246.1"/>
    <property type="molecule type" value="Genomic_DNA"/>
</dbReference>
<accession>A0A084ZFK2</accession>
<dbReference type="AlphaFoldDB" id="A0A084ZFK2"/>
<evidence type="ECO:0000313" key="2">
    <source>
        <dbReference type="Proteomes" id="UP000028630"/>
    </source>
</evidence>
<evidence type="ECO:0000313" key="1">
    <source>
        <dbReference type="EMBL" id="KFB96246.1"/>
    </source>
</evidence>
<comment type="caution">
    <text evidence="1">The sequence shown here is derived from an EMBL/GenBank/DDBJ whole genome shotgun (WGS) entry which is preliminary data.</text>
</comment>
<dbReference type="Proteomes" id="UP000028630">
    <property type="component" value="Unassembled WGS sequence"/>
</dbReference>
<proteinExistence type="predicted"/>
<sequence length="422" mass="46842">MFKQLTGAVRRLFSASSGETVTVRQEELAQPQARARTISVRTPSPGISVASTLSPGRLAGILREAANGNTRDFFIMAEELEERDLHYASVLRTRKLTVAGIEPTVEAASDDARDVEIADAVRLVISQPQIPELLFDLLDGLGKGVGVCEILWDTSSQFWQPRDYEWVDPRFLKTDRETLRSFQLLTDKNPIDGEPLTPGKYVVHQPRLKSGLPVRNGLARLVAVMYMLKSFTIRDWWAFAEKFGIPVVVGKYGPNASPEQIQTLLDAIASLASDAGCAIPDSMLLDMKETASRNNGGALFKEMAVWCDEQISKAVLGQTMTTDDGSSRAQADVHDRVRMDVARWDARQLQNTLNEFLVRPFVIMNYGPQTAYPGVVLRLSEPEDLKALVEALTPLIDRGLEVQMSEVRDKFGLSEPEKGQYC</sequence>
<dbReference type="RefSeq" id="WP_245609642.1">
    <property type="nucleotide sequence ID" value="NZ_JMTB01000146.1"/>
</dbReference>
<dbReference type="InterPro" id="IPR009279">
    <property type="entry name" value="Portal_Mu"/>
</dbReference>
<dbReference type="Pfam" id="PF06074">
    <property type="entry name" value="Portal_Mu"/>
    <property type="match status" value="1"/>
</dbReference>
<reference evidence="2" key="1">
    <citation type="submission" date="2014-05" db="EMBL/GenBank/DDBJ databases">
        <title>ATOL: Assembling a taxonomically balanced genome-scale reconstruction of the evolutionary history of the Enterobacteriaceae.</title>
        <authorList>
            <person name="Plunkett G. III"/>
            <person name="Neeno-Eckwall E.C."/>
            <person name="Glasner J.D."/>
            <person name="Perna N.T."/>
        </authorList>
    </citation>
    <scope>NUCLEOTIDE SEQUENCE [LARGE SCALE GENOMIC DNA]</scope>
    <source>
        <strain evidence="2">ATCC 49490</strain>
    </source>
</reference>
<gene>
    <name evidence="1" type="ORF">GTGU_04672</name>
</gene>
<keyword evidence="2" id="KW-1185">Reference proteome</keyword>
<dbReference type="eggNOG" id="COG4383">
    <property type="taxonomic scope" value="Bacteria"/>
</dbReference>
<organism evidence="1 2">
    <name type="scientific">Trabulsiella guamensis ATCC 49490</name>
    <dbReference type="NCBI Taxonomy" id="1005994"/>
    <lineage>
        <taxon>Bacteria</taxon>
        <taxon>Pseudomonadati</taxon>
        <taxon>Pseudomonadota</taxon>
        <taxon>Gammaproteobacteria</taxon>
        <taxon>Enterobacterales</taxon>
        <taxon>Enterobacteriaceae</taxon>
        <taxon>Trabulsiella</taxon>
    </lineage>
</organism>
<name>A0A084ZFK2_9ENTR</name>